<dbReference type="SMART" id="SM00358">
    <property type="entry name" value="DSRM"/>
    <property type="match status" value="1"/>
</dbReference>
<evidence type="ECO:0000256" key="2">
    <source>
        <dbReference type="ARBA" id="ARBA00010183"/>
    </source>
</evidence>
<name>A0A1I3U9L3_9BACT</name>
<dbReference type="FunFam" id="1.10.1520.10:FF:000001">
    <property type="entry name" value="Ribonuclease 3"/>
    <property type="match status" value="1"/>
</dbReference>
<evidence type="ECO:0000259" key="11">
    <source>
        <dbReference type="PROSITE" id="PS50142"/>
    </source>
</evidence>
<evidence type="ECO:0000256" key="1">
    <source>
        <dbReference type="ARBA" id="ARBA00000109"/>
    </source>
</evidence>
<feature type="domain" description="RNase III" evidence="11">
    <location>
        <begin position="10"/>
        <end position="136"/>
    </location>
</feature>
<evidence type="ECO:0000313" key="13">
    <source>
        <dbReference type="Proteomes" id="UP000198635"/>
    </source>
</evidence>
<keyword evidence="9" id="KW-0963">Cytoplasm</keyword>
<feature type="domain" description="DRBM" evidence="10">
    <location>
        <begin position="163"/>
        <end position="232"/>
    </location>
</feature>
<keyword evidence="4 9" id="KW-0507">mRNA processing</keyword>
<dbReference type="Pfam" id="PF14622">
    <property type="entry name" value="Ribonucleas_3_3"/>
    <property type="match status" value="1"/>
</dbReference>
<dbReference type="NCBIfam" id="TIGR02191">
    <property type="entry name" value="RNaseIII"/>
    <property type="match status" value="1"/>
</dbReference>
<dbReference type="STRING" id="52560.SAMN04488082_10744"/>
<protein>
    <recommendedName>
        <fullName evidence="9">Ribonuclease 3</fullName>
        <ecNumber evidence="9">3.1.26.3</ecNumber>
    </recommendedName>
    <alternativeName>
        <fullName evidence="9">Ribonuclease III</fullName>
        <shortName evidence="9">RNase III</shortName>
    </alternativeName>
</protein>
<dbReference type="CDD" id="cd00593">
    <property type="entry name" value="RIBOc"/>
    <property type="match status" value="1"/>
</dbReference>
<comment type="catalytic activity">
    <reaction evidence="1 9">
        <text>Endonucleolytic cleavage to 5'-phosphomonoester.</text>
        <dbReference type="EC" id="3.1.26.3"/>
    </reaction>
</comment>
<dbReference type="Pfam" id="PF00035">
    <property type="entry name" value="dsrm"/>
    <property type="match status" value="1"/>
</dbReference>
<evidence type="ECO:0000256" key="8">
    <source>
        <dbReference type="ARBA" id="ARBA00022884"/>
    </source>
</evidence>
<proteinExistence type="inferred from homology"/>
<dbReference type="SMART" id="SM00535">
    <property type="entry name" value="RIBOc"/>
    <property type="match status" value="1"/>
</dbReference>
<keyword evidence="3 9" id="KW-0698">rRNA processing</keyword>
<dbReference type="GO" id="GO:0019843">
    <property type="term" value="F:rRNA binding"/>
    <property type="evidence" value="ECO:0007669"/>
    <property type="project" value="UniProtKB-KW"/>
</dbReference>
<evidence type="ECO:0000256" key="7">
    <source>
        <dbReference type="ARBA" id="ARBA00022801"/>
    </source>
</evidence>
<dbReference type="GO" id="GO:0006364">
    <property type="term" value="P:rRNA processing"/>
    <property type="evidence" value="ECO:0007669"/>
    <property type="project" value="UniProtKB-UniRule"/>
</dbReference>
<keyword evidence="9" id="KW-0699">rRNA-binding</keyword>
<comment type="similarity">
    <text evidence="2">Belongs to the ribonuclease III family.</text>
</comment>
<feature type="active site" evidence="9">
    <location>
        <position position="53"/>
    </location>
</feature>
<keyword evidence="13" id="KW-1185">Reference proteome</keyword>
<dbReference type="GO" id="GO:0046872">
    <property type="term" value="F:metal ion binding"/>
    <property type="evidence" value="ECO:0007669"/>
    <property type="project" value="UniProtKB-KW"/>
</dbReference>
<evidence type="ECO:0000256" key="6">
    <source>
        <dbReference type="ARBA" id="ARBA00022759"/>
    </source>
</evidence>
<dbReference type="Gene3D" id="3.30.160.20">
    <property type="match status" value="1"/>
</dbReference>
<comment type="subunit">
    <text evidence="9">Homodimer.</text>
</comment>
<keyword evidence="9" id="KW-0479">Metal-binding</keyword>
<dbReference type="SUPFAM" id="SSF54768">
    <property type="entry name" value="dsRNA-binding domain-like"/>
    <property type="match status" value="1"/>
</dbReference>
<keyword evidence="6 9" id="KW-0255">Endonuclease</keyword>
<sequence>MSLEVPSDALQSLQNEIHYEFKQVKLLIQALTHSSHANEHGCPHNERLEFLGDAVLELAVSQELFRKFPEVQEGHLTKMRSALVSEGALAQAARRIHLGSCLLLGRGEDVQGGREKNSVLSDGLEAVLGAVYLDGGLESAIMCVNFLFEGQWPAPPETFRPRDFKSLLQEATQRIWKARPSYALRDSHGPEHAKQYTVVVTMPDKTEVEWEERSMRKAEQGAAEQALLLLRKRFPDLSEPGA</sequence>
<dbReference type="HAMAP" id="MF_00104">
    <property type="entry name" value="RNase_III"/>
    <property type="match status" value="1"/>
</dbReference>
<feature type="binding site" evidence="9">
    <location>
        <position position="122"/>
    </location>
    <ligand>
        <name>Mg(2+)</name>
        <dbReference type="ChEBI" id="CHEBI:18420"/>
    </ligand>
</feature>
<keyword evidence="7 9" id="KW-0378">Hydrolase</keyword>
<evidence type="ECO:0000256" key="9">
    <source>
        <dbReference type="HAMAP-Rule" id="MF_00104"/>
    </source>
</evidence>
<dbReference type="Proteomes" id="UP000198635">
    <property type="component" value="Unassembled WGS sequence"/>
</dbReference>
<dbReference type="GO" id="GO:0010468">
    <property type="term" value="P:regulation of gene expression"/>
    <property type="evidence" value="ECO:0007669"/>
    <property type="project" value="TreeGrafter"/>
</dbReference>
<reference evidence="13" key="1">
    <citation type="submission" date="2016-10" db="EMBL/GenBank/DDBJ databases">
        <authorList>
            <person name="Varghese N."/>
            <person name="Submissions S."/>
        </authorList>
    </citation>
    <scope>NUCLEOTIDE SEQUENCE [LARGE SCALE GENOMIC DNA]</scope>
    <source>
        <strain evidence="13">DSM 5918</strain>
    </source>
</reference>
<gene>
    <name evidence="9" type="primary">rnc</name>
    <name evidence="12" type="ORF">SAMN04488082_10744</name>
</gene>
<dbReference type="EC" id="3.1.26.3" evidence="9"/>
<dbReference type="OrthoDB" id="9805026at2"/>
<dbReference type="EMBL" id="FORX01000007">
    <property type="protein sequence ID" value="SFJ78546.1"/>
    <property type="molecule type" value="Genomic_DNA"/>
</dbReference>
<dbReference type="SUPFAM" id="SSF69065">
    <property type="entry name" value="RNase III domain-like"/>
    <property type="match status" value="1"/>
</dbReference>
<dbReference type="GO" id="GO:0003725">
    <property type="term" value="F:double-stranded RNA binding"/>
    <property type="evidence" value="ECO:0007669"/>
    <property type="project" value="TreeGrafter"/>
</dbReference>
<dbReference type="GO" id="GO:0008033">
    <property type="term" value="P:tRNA processing"/>
    <property type="evidence" value="ECO:0007669"/>
    <property type="project" value="UniProtKB-KW"/>
</dbReference>
<comment type="cofactor">
    <cofactor evidence="9">
        <name>Mg(2+)</name>
        <dbReference type="ChEBI" id="CHEBI:18420"/>
    </cofactor>
</comment>
<dbReference type="PANTHER" id="PTHR11207">
    <property type="entry name" value="RIBONUCLEASE III"/>
    <property type="match status" value="1"/>
</dbReference>
<feature type="active site" evidence="9">
    <location>
        <position position="125"/>
    </location>
</feature>
<dbReference type="InterPro" id="IPR014720">
    <property type="entry name" value="dsRBD_dom"/>
</dbReference>
<keyword evidence="9" id="KW-0460">Magnesium</keyword>
<dbReference type="PROSITE" id="PS50142">
    <property type="entry name" value="RNASE_3_2"/>
    <property type="match status" value="1"/>
</dbReference>
<dbReference type="AlphaFoldDB" id="A0A1I3U9L3"/>
<dbReference type="InterPro" id="IPR011907">
    <property type="entry name" value="RNase_III"/>
</dbReference>
<dbReference type="PROSITE" id="PS50137">
    <property type="entry name" value="DS_RBD"/>
    <property type="match status" value="1"/>
</dbReference>
<comment type="subcellular location">
    <subcellularLocation>
        <location evidence="9">Cytoplasm</location>
    </subcellularLocation>
</comment>
<dbReference type="PROSITE" id="PS00517">
    <property type="entry name" value="RNASE_3_1"/>
    <property type="match status" value="1"/>
</dbReference>
<dbReference type="GO" id="GO:0004525">
    <property type="term" value="F:ribonuclease III activity"/>
    <property type="evidence" value="ECO:0007669"/>
    <property type="project" value="UniProtKB-UniRule"/>
</dbReference>
<dbReference type="GO" id="GO:0006397">
    <property type="term" value="P:mRNA processing"/>
    <property type="evidence" value="ECO:0007669"/>
    <property type="project" value="UniProtKB-UniRule"/>
</dbReference>
<dbReference type="PANTHER" id="PTHR11207:SF0">
    <property type="entry name" value="RIBONUCLEASE 3"/>
    <property type="match status" value="1"/>
</dbReference>
<feature type="binding site" evidence="9">
    <location>
        <position position="49"/>
    </location>
    <ligand>
        <name>Mg(2+)</name>
        <dbReference type="ChEBI" id="CHEBI:18420"/>
    </ligand>
</feature>
<keyword evidence="5 9" id="KW-0540">Nuclease</keyword>
<evidence type="ECO:0000256" key="3">
    <source>
        <dbReference type="ARBA" id="ARBA00022552"/>
    </source>
</evidence>
<comment type="function">
    <text evidence="9">Digests double-stranded RNA. Involved in the processing of primary rRNA transcript to yield the immediate precursors to the large and small rRNAs (23S and 16S). Processes some mRNAs, and tRNAs when they are encoded in the rRNA operon. Processes pre-crRNA and tracrRNA of type II CRISPR loci if present in the organism.</text>
</comment>
<feature type="binding site" evidence="9">
    <location>
        <position position="125"/>
    </location>
    <ligand>
        <name>Mg(2+)</name>
        <dbReference type="ChEBI" id="CHEBI:18420"/>
    </ligand>
</feature>
<dbReference type="GO" id="GO:0005737">
    <property type="term" value="C:cytoplasm"/>
    <property type="evidence" value="ECO:0007669"/>
    <property type="project" value="UniProtKB-SubCell"/>
</dbReference>
<evidence type="ECO:0000256" key="4">
    <source>
        <dbReference type="ARBA" id="ARBA00022664"/>
    </source>
</evidence>
<evidence type="ECO:0000313" key="12">
    <source>
        <dbReference type="EMBL" id="SFJ78546.1"/>
    </source>
</evidence>
<dbReference type="Gene3D" id="1.10.1520.10">
    <property type="entry name" value="Ribonuclease III domain"/>
    <property type="match status" value="1"/>
</dbReference>
<evidence type="ECO:0000259" key="10">
    <source>
        <dbReference type="PROSITE" id="PS50137"/>
    </source>
</evidence>
<dbReference type="InterPro" id="IPR036389">
    <property type="entry name" value="RNase_III_sf"/>
</dbReference>
<keyword evidence="9" id="KW-0819">tRNA processing</keyword>
<dbReference type="RefSeq" id="WP_092374212.1">
    <property type="nucleotide sequence ID" value="NZ_FORX01000007.1"/>
</dbReference>
<organism evidence="12 13">
    <name type="scientific">Desulfomicrobium apsheronum</name>
    <dbReference type="NCBI Taxonomy" id="52560"/>
    <lineage>
        <taxon>Bacteria</taxon>
        <taxon>Pseudomonadati</taxon>
        <taxon>Thermodesulfobacteriota</taxon>
        <taxon>Desulfovibrionia</taxon>
        <taxon>Desulfovibrionales</taxon>
        <taxon>Desulfomicrobiaceae</taxon>
        <taxon>Desulfomicrobium</taxon>
    </lineage>
</organism>
<keyword evidence="8 9" id="KW-0694">RNA-binding</keyword>
<evidence type="ECO:0000256" key="5">
    <source>
        <dbReference type="ARBA" id="ARBA00022722"/>
    </source>
</evidence>
<dbReference type="InterPro" id="IPR000999">
    <property type="entry name" value="RNase_III_dom"/>
</dbReference>
<accession>A0A1I3U9L3</accession>
<dbReference type="CDD" id="cd10845">
    <property type="entry name" value="DSRM_RNAse_III_family"/>
    <property type="match status" value="1"/>
</dbReference>